<evidence type="ECO:0000313" key="2">
    <source>
        <dbReference type="EMBL" id="CUS03072.2"/>
    </source>
</evidence>
<protein>
    <submittedName>
        <fullName evidence="2">Uncharacterized protein</fullName>
    </submittedName>
</protein>
<accession>A0A160T0V9</accession>
<keyword evidence="3" id="KW-1185">Reference proteome</keyword>
<dbReference type="Proteomes" id="UP000215027">
    <property type="component" value="Chromosome I"/>
</dbReference>
<feature type="compositionally biased region" description="Basic and acidic residues" evidence="1">
    <location>
        <begin position="176"/>
        <end position="189"/>
    </location>
</feature>
<name>A0A160T0V9_9CHLR</name>
<gene>
    <name evidence="2" type="ORF">CFX0092_A1194</name>
</gene>
<reference evidence="2" key="1">
    <citation type="submission" date="2016-01" db="EMBL/GenBank/DDBJ databases">
        <authorList>
            <person name="Mcilroy J.S."/>
            <person name="Karst M S."/>
            <person name="Albertsen M."/>
        </authorList>
    </citation>
    <scope>NUCLEOTIDE SEQUENCE</scope>
    <source>
        <strain evidence="2">Cfx-K</strain>
    </source>
</reference>
<organism evidence="2 3">
    <name type="scientific">Candidatus Promineifilum breve</name>
    <dbReference type="NCBI Taxonomy" id="1806508"/>
    <lineage>
        <taxon>Bacteria</taxon>
        <taxon>Bacillati</taxon>
        <taxon>Chloroflexota</taxon>
        <taxon>Ardenticatenia</taxon>
        <taxon>Candidatus Promineifilales</taxon>
        <taxon>Candidatus Promineifilaceae</taxon>
        <taxon>Candidatus Promineifilum</taxon>
    </lineage>
</organism>
<dbReference type="EMBL" id="LN890655">
    <property type="protein sequence ID" value="CUS03072.2"/>
    <property type="molecule type" value="Genomic_DNA"/>
</dbReference>
<sequence>MSPLHIMGGVIADGKNPLPNPLPKGEGTRGGVLVPSPPGRGLGRGFFPTSRQNRLSHHHHILHDPLIGKANHPIPLTFQPGGPLGIIFHLLIMRAAIQLDHKLRFVAIEIDDVVADWVLASKLVSIEVVVAEESPEFGFGWGVEVAVGAGVLEDGGIGLGFVGWWHKTLSLTLSQGEREPDSSPTRREETESDVV</sequence>
<dbReference type="AlphaFoldDB" id="A0A160T0V9"/>
<feature type="region of interest" description="Disordered" evidence="1">
    <location>
        <begin position="15"/>
        <end position="43"/>
    </location>
</feature>
<evidence type="ECO:0000256" key="1">
    <source>
        <dbReference type="SAM" id="MobiDB-lite"/>
    </source>
</evidence>
<evidence type="ECO:0000313" key="3">
    <source>
        <dbReference type="Proteomes" id="UP000215027"/>
    </source>
</evidence>
<dbReference type="KEGG" id="pbf:CFX0092_A1194"/>
<feature type="region of interest" description="Disordered" evidence="1">
    <location>
        <begin position="175"/>
        <end position="195"/>
    </location>
</feature>
<proteinExistence type="predicted"/>